<keyword evidence="5 10" id="KW-0819">tRNA processing</keyword>
<comment type="function">
    <text evidence="2 10 12">Catalyzes the transfer of a dimethylallyl group onto the adenine at position 37 in tRNAs that read codons beginning with uridine, leading to the formation of N6-(dimethylallyl)adenosine (i(6)A).</text>
</comment>
<evidence type="ECO:0000256" key="12">
    <source>
        <dbReference type="RuleBase" id="RU003784"/>
    </source>
</evidence>
<sequence>MVKVLTIVGPTGVGKTEVSFLLAKRHNLEIISADSRQIYQGMDIGTAKPSKEMQKEVRFHLIDIIPPDKVFNAQDFALRAQKIMDRLSEEGKGFLICGGSGLYIKAIFNPLARIPRVSPEIRAELKKRNLTDLYSELTLCDPVAAQKIHPRDRQRIIRALEVFYQTKRPLSSFFQEKGEEPAYEPFYIGLCLPRKLLYKRIEERLERMIREGFIEEVKRLLSSGYSPDLYAFNALGYKEMMRYLKGETSLEEAIRIGKKKIKEYARRQLTWFKREVSFWLLNYETEKTVSEIERVFPFAE</sequence>
<keyword evidence="8 10" id="KW-0460">Magnesium</keyword>
<evidence type="ECO:0000256" key="6">
    <source>
        <dbReference type="ARBA" id="ARBA00022741"/>
    </source>
</evidence>
<dbReference type="PANTHER" id="PTHR11088">
    <property type="entry name" value="TRNA DIMETHYLALLYLTRANSFERASE"/>
    <property type="match status" value="1"/>
</dbReference>
<comment type="caution">
    <text evidence="10">Lacks conserved residue(s) required for the propagation of feature annotation.</text>
</comment>
<comment type="subunit">
    <text evidence="10">Monomer.</text>
</comment>
<evidence type="ECO:0000256" key="2">
    <source>
        <dbReference type="ARBA" id="ARBA00003213"/>
    </source>
</evidence>
<feature type="region of interest" description="Interaction with substrate tRNA" evidence="10">
    <location>
        <begin position="154"/>
        <end position="158"/>
    </location>
</feature>
<organism evidence="14">
    <name type="scientific">candidate division WOR-3 bacterium</name>
    <dbReference type="NCBI Taxonomy" id="2052148"/>
    <lineage>
        <taxon>Bacteria</taxon>
        <taxon>Bacteria division WOR-3</taxon>
    </lineage>
</organism>
<gene>
    <name evidence="10 14" type="primary">miaA</name>
    <name evidence="14" type="ORF">ENX07_03260</name>
</gene>
<dbReference type="InterPro" id="IPR039657">
    <property type="entry name" value="Dimethylallyltransferase"/>
</dbReference>
<evidence type="ECO:0000313" key="14">
    <source>
        <dbReference type="EMBL" id="HGE99072.1"/>
    </source>
</evidence>
<feature type="site" description="Interaction with substrate tRNA" evidence="10">
    <location>
        <position position="100"/>
    </location>
</feature>
<dbReference type="EC" id="2.5.1.75" evidence="10"/>
<evidence type="ECO:0000256" key="1">
    <source>
        <dbReference type="ARBA" id="ARBA00001946"/>
    </source>
</evidence>
<feature type="binding site" evidence="10">
    <location>
        <begin position="11"/>
        <end position="16"/>
    </location>
    <ligand>
        <name>substrate</name>
    </ligand>
</feature>
<evidence type="ECO:0000256" key="11">
    <source>
        <dbReference type="RuleBase" id="RU003783"/>
    </source>
</evidence>
<dbReference type="InterPro" id="IPR027417">
    <property type="entry name" value="P-loop_NTPase"/>
</dbReference>
<dbReference type="InterPro" id="IPR018022">
    <property type="entry name" value="IPT"/>
</dbReference>
<feature type="binding site" evidence="10">
    <location>
        <begin position="9"/>
        <end position="16"/>
    </location>
    <ligand>
        <name>ATP</name>
        <dbReference type="ChEBI" id="CHEBI:30616"/>
    </ligand>
</feature>
<evidence type="ECO:0000256" key="10">
    <source>
        <dbReference type="HAMAP-Rule" id="MF_00185"/>
    </source>
</evidence>
<dbReference type="Gene3D" id="1.10.20.140">
    <property type="match status" value="1"/>
</dbReference>
<evidence type="ECO:0000256" key="7">
    <source>
        <dbReference type="ARBA" id="ARBA00022840"/>
    </source>
</evidence>
<name>A0A7C3YSU2_UNCW3</name>
<feature type="site" description="Interaction with substrate tRNA" evidence="10">
    <location>
        <position position="122"/>
    </location>
</feature>
<proteinExistence type="inferred from homology"/>
<dbReference type="Pfam" id="PF01715">
    <property type="entry name" value="IPPT"/>
    <property type="match status" value="1"/>
</dbReference>
<dbReference type="HAMAP" id="MF_00185">
    <property type="entry name" value="IPP_trans"/>
    <property type="match status" value="1"/>
</dbReference>
<dbReference type="SUPFAM" id="SSF52540">
    <property type="entry name" value="P-loop containing nucleoside triphosphate hydrolases"/>
    <property type="match status" value="2"/>
</dbReference>
<keyword evidence="6 10" id="KW-0547">Nucleotide-binding</keyword>
<feature type="region of interest" description="Interaction with substrate tRNA" evidence="10">
    <location>
        <begin position="34"/>
        <end position="37"/>
    </location>
</feature>
<dbReference type="PANTHER" id="PTHR11088:SF60">
    <property type="entry name" value="TRNA DIMETHYLALLYLTRANSFERASE"/>
    <property type="match status" value="1"/>
</dbReference>
<protein>
    <recommendedName>
        <fullName evidence="10">tRNA dimethylallyltransferase</fullName>
        <ecNumber evidence="10">2.5.1.75</ecNumber>
    </recommendedName>
    <alternativeName>
        <fullName evidence="10">Dimethylallyl diphosphate:tRNA dimethylallyltransferase</fullName>
        <shortName evidence="10">DMAPP:tRNA dimethylallyltransferase</shortName>
        <shortName evidence="10">DMATase</shortName>
    </alternativeName>
    <alternativeName>
        <fullName evidence="10">Isopentenyl-diphosphate:tRNA isopentenyltransferase</fullName>
        <shortName evidence="10">IPP transferase</shortName>
        <shortName evidence="10">IPPT</shortName>
        <shortName evidence="10">IPTase</shortName>
    </alternativeName>
</protein>
<evidence type="ECO:0000256" key="4">
    <source>
        <dbReference type="ARBA" id="ARBA00022679"/>
    </source>
</evidence>
<evidence type="ECO:0000256" key="9">
    <source>
        <dbReference type="ARBA" id="ARBA00049563"/>
    </source>
</evidence>
<comment type="caution">
    <text evidence="14">The sequence shown here is derived from an EMBL/GenBank/DDBJ whole genome shotgun (WGS) entry which is preliminary data.</text>
</comment>
<keyword evidence="7 10" id="KW-0067">ATP-binding</keyword>
<dbReference type="Gene3D" id="3.40.50.300">
    <property type="entry name" value="P-loop containing nucleotide triphosphate hydrolases"/>
    <property type="match status" value="1"/>
</dbReference>
<evidence type="ECO:0000256" key="13">
    <source>
        <dbReference type="RuleBase" id="RU003785"/>
    </source>
</evidence>
<comment type="similarity">
    <text evidence="3 10 13">Belongs to the IPP transferase family.</text>
</comment>
<reference evidence="14" key="1">
    <citation type="journal article" date="2020" name="mSystems">
        <title>Genome- and Community-Level Interaction Insights into Carbon Utilization and Element Cycling Functions of Hydrothermarchaeota in Hydrothermal Sediment.</title>
        <authorList>
            <person name="Zhou Z."/>
            <person name="Liu Y."/>
            <person name="Xu W."/>
            <person name="Pan J."/>
            <person name="Luo Z.H."/>
            <person name="Li M."/>
        </authorList>
    </citation>
    <scope>NUCLEOTIDE SEQUENCE [LARGE SCALE GENOMIC DNA]</scope>
    <source>
        <strain evidence="14">SpSt-906</strain>
    </source>
</reference>
<comment type="cofactor">
    <cofactor evidence="1 10">
        <name>Mg(2+)</name>
        <dbReference type="ChEBI" id="CHEBI:18420"/>
    </cofactor>
</comment>
<dbReference type="AlphaFoldDB" id="A0A7C3YSU2"/>
<evidence type="ECO:0000256" key="8">
    <source>
        <dbReference type="ARBA" id="ARBA00022842"/>
    </source>
</evidence>
<dbReference type="GO" id="GO:0006400">
    <property type="term" value="P:tRNA modification"/>
    <property type="evidence" value="ECO:0007669"/>
    <property type="project" value="TreeGrafter"/>
</dbReference>
<dbReference type="GO" id="GO:0052381">
    <property type="term" value="F:tRNA dimethylallyltransferase activity"/>
    <property type="evidence" value="ECO:0007669"/>
    <property type="project" value="UniProtKB-UniRule"/>
</dbReference>
<evidence type="ECO:0000256" key="3">
    <source>
        <dbReference type="ARBA" id="ARBA00005842"/>
    </source>
</evidence>
<comment type="catalytic activity">
    <reaction evidence="9 10 11">
        <text>adenosine(37) in tRNA + dimethylallyl diphosphate = N(6)-dimethylallyladenosine(37) in tRNA + diphosphate</text>
        <dbReference type="Rhea" id="RHEA:26482"/>
        <dbReference type="Rhea" id="RHEA-COMP:10162"/>
        <dbReference type="Rhea" id="RHEA-COMP:10375"/>
        <dbReference type="ChEBI" id="CHEBI:33019"/>
        <dbReference type="ChEBI" id="CHEBI:57623"/>
        <dbReference type="ChEBI" id="CHEBI:74411"/>
        <dbReference type="ChEBI" id="CHEBI:74415"/>
        <dbReference type="EC" id="2.5.1.75"/>
    </reaction>
</comment>
<evidence type="ECO:0000256" key="5">
    <source>
        <dbReference type="ARBA" id="ARBA00022694"/>
    </source>
</evidence>
<dbReference type="GO" id="GO:0005524">
    <property type="term" value="F:ATP binding"/>
    <property type="evidence" value="ECO:0007669"/>
    <property type="project" value="UniProtKB-UniRule"/>
</dbReference>
<dbReference type="EMBL" id="DTMQ01000018">
    <property type="protein sequence ID" value="HGE99072.1"/>
    <property type="molecule type" value="Genomic_DNA"/>
</dbReference>
<accession>A0A7C3YSU2</accession>
<dbReference type="NCBIfam" id="TIGR00174">
    <property type="entry name" value="miaA"/>
    <property type="match status" value="1"/>
</dbReference>
<keyword evidence="4 10" id="KW-0808">Transferase</keyword>